<feature type="binding site" evidence="3">
    <location>
        <position position="17"/>
    </location>
    <ligand>
        <name>Zn(2+)</name>
        <dbReference type="ChEBI" id="CHEBI:29105"/>
    </ligand>
</feature>
<sequence length="70" mass="7552">MSAGGDRKAAPKSVARCPICRKPAVKAHRPFCSKRCADLDLGRWLKGAYAVPGDPAEEAYPEPPAGWDKE</sequence>
<dbReference type="Gene3D" id="3.30.50.10">
    <property type="entry name" value="Erythroid Transcription Factor GATA-1, subunit A"/>
    <property type="match status" value="1"/>
</dbReference>
<comment type="cofactor">
    <cofactor evidence="3">
        <name>Zn(2+)</name>
        <dbReference type="ChEBI" id="CHEBI:29105"/>
    </cofactor>
    <text evidence="3">Binds 1 zinc ion.</text>
</comment>
<feature type="binding site" evidence="3">
    <location>
        <position position="36"/>
    </location>
    <ligand>
        <name>Zn(2+)</name>
        <dbReference type="ChEBI" id="CHEBI:29105"/>
    </ligand>
</feature>
<dbReference type="AlphaFoldDB" id="A0A0A8K2W8"/>
<dbReference type="InterPro" id="IPR005584">
    <property type="entry name" value="DNA_gyrase_inhibitor_YacG"/>
</dbReference>
<evidence type="ECO:0000256" key="3">
    <source>
        <dbReference type="HAMAP-Rule" id="MF_00649"/>
    </source>
</evidence>
<dbReference type="GO" id="GO:0006355">
    <property type="term" value="P:regulation of DNA-templated transcription"/>
    <property type="evidence" value="ECO:0007669"/>
    <property type="project" value="InterPro"/>
</dbReference>
<dbReference type="STRING" id="1384459.GL4_1394"/>
<dbReference type="Proteomes" id="UP000031643">
    <property type="component" value="Chromosome"/>
</dbReference>
<gene>
    <name evidence="3" type="primary">yacG</name>
    <name evidence="4" type="ORF">GL4_1394</name>
</gene>
<dbReference type="KEGG" id="mcg:GL4_1394"/>
<comment type="function">
    <text evidence="3">Inhibits all the catalytic activities of DNA gyrase by preventing its interaction with DNA. Acts by binding directly to the C-terminal domain of GyrB, which probably disrupts DNA binding by the gyrase.</text>
</comment>
<dbReference type="Pfam" id="PF03884">
    <property type="entry name" value="YacG"/>
    <property type="match status" value="1"/>
</dbReference>
<reference evidence="4 5" key="1">
    <citation type="submission" date="2014-09" db="EMBL/GenBank/DDBJ databases">
        <title>Genome sequencing of Methyloceanibacter caenitepidi Gela4.</title>
        <authorList>
            <person name="Takeuchi M."/>
            <person name="Susumu S."/>
            <person name="Kamagata Y."/>
            <person name="Oshima K."/>
            <person name="Hattori M."/>
            <person name="Iwasaki W."/>
        </authorList>
    </citation>
    <scope>NUCLEOTIDE SEQUENCE [LARGE SCALE GENOMIC DNA]</scope>
    <source>
        <strain evidence="4 5">Gela4</strain>
    </source>
</reference>
<comment type="subunit">
    <text evidence="3">Interacts with GyrB.</text>
</comment>
<dbReference type="RefSeq" id="WP_045365923.1">
    <property type="nucleotide sequence ID" value="NZ_AP014648.1"/>
</dbReference>
<comment type="similarity">
    <text evidence="3">Belongs to the DNA gyrase inhibitor YacG family.</text>
</comment>
<dbReference type="InterPro" id="IPR013088">
    <property type="entry name" value="Znf_NHR/GATA"/>
</dbReference>
<feature type="binding site" evidence="3">
    <location>
        <position position="20"/>
    </location>
    <ligand>
        <name>Zn(2+)</name>
        <dbReference type="ChEBI" id="CHEBI:29105"/>
    </ligand>
</feature>
<feature type="binding site" evidence="3">
    <location>
        <position position="32"/>
    </location>
    <ligand>
        <name>Zn(2+)</name>
        <dbReference type="ChEBI" id="CHEBI:29105"/>
    </ligand>
</feature>
<dbReference type="GO" id="GO:0008270">
    <property type="term" value="F:zinc ion binding"/>
    <property type="evidence" value="ECO:0007669"/>
    <property type="project" value="UniProtKB-UniRule"/>
</dbReference>
<dbReference type="HOGENOM" id="CLU_178280_2_0_5"/>
<evidence type="ECO:0000313" key="5">
    <source>
        <dbReference type="Proteomes" id="UP000031643"/>
    </source>
</evidence>
<dbReference type="OrthoDB" id="9809663at2"/>
<dbReference type="GO" id="GO:0008657">
    <property type="term" value="F:DNA topoisomerase type II (double strand cut, ATP-hydrolyzing) inhibitor activity"/>
    <property type="evidence" value="ECO:0007669"/>
    <property type="project" value="UniProtKB-UniRule"/>
</dbReference>
<accession>A0A0A8K2W8</accession>
<dbReference type="PANTHER" id="PTHR36150">
    <property type="entry name" value="DNA GYRASE INHIBITOR YACG"/>
    <property type="match status" value="1"/>
</dbReference>
<dbReference type="PANTHER" id="PTHR36150:SF1">
    <property type="entry name" value="DNA GYRASE INHIBITOR YACG"/>
    <property type="match status" value="1"/>
</dbReference>
<dbReference type="EMBL" id="AP014648">
    <property type="protein sequence ID" value="BAQ16852.1"/>
    <property type="molecule type" value="Genomic_DNA"/>
</dbReference>
<proteinExistence type="inferred from homology"/>
<evidence type="ECO:0000256" key="2">
    <source>
        <dbReference type="ARBA" id="ARBA00022833"/>
    </source>
</evidence>
<evidence type="ECO:0000256" key="1">
    <source>
        <dbReference type="ARBA" id="ARBA00022723"/>
    </source>
</evidence>
<evidence type="ECO:0000313" key="4">
    <source>
        <dbReference type="EMBL" id="BAQ16852.1"/>
    </source>
</evidence>
<dbReference type="HAMAP" id="MF_00649">
    <property type="entry name" value="DNA_gyrase_inhibitor_YacG"/>
    <property type="match status" value="1"/>
</dbReference>
<protein>
    <recommendedName>
        <fullName evidence="3">DNA gyrase inhibitor YacG</fullName>
    </recommendedName>
</protein>
<organism evidence="4 5">
    <name type="scientific">Methyloceanibacter caenitepidi</name>
    <dbReference type="NCBI Taxonomy" id="1384459"/>
    <lineage>
        <taxon>Bacteria</taxon>
        <taxon>Pseudomonadati</taxon>
        <taxon>Pseudomonadota</taxon>
        <taxon>Alphaproteobacteria</taxon>
        <taxon>Hyphomicrobiales</taxon>
        <taxon>Hyphomicrobiaceae</taxon>
        <taxon>Methyloceanibacter</taxon>
    </lineage>
</organism>
<keyword evidence="5" id="KW-1185">Reference proteome</keyword>
<keyword evidence="2 3" id="KW-0862">Zinc</keyword>
<dbReference type="SUPFAM" id="SSF57716">
    <property type="entry name" value="Glucocorticoid receptor-like (DNA-binding domain)"/>
    <property type="match status" value="1"/>
</dbReference>
<keyword evidence="1 3" id="KW-0479">Metal-binding</keyword>
<name>A0A0A8K2W8_9HYPH</name>